<feature type="coiled-coil region" evidence="4">
    <location>
        <begin position="553"/>
        <end position="657"/>
    </location>
</feature>
<evidence type="ECO:0000256" key="4">
    <source>
        <dbReference type="SAM" id="Coils"/>
    </source>
</evidence>
<comment type="subunit">
    <text evidence="2">Heterodimer of SbcC and SbcD.</text>
</comment>
<keyword evidence="4" id="KW-0175">Coiled coil</keyword>
<organism evidence="6 7">
    <name type="scientific">Jeotgalibacillus salarius</name>
    <dbReference type="NCBI Taxonomy" id="546023"/>
    <lineage>
        <taxon>Bacteria</taxon>
        <taxon>Bacillati</taxon>
        <taxon>Bacillota</taxon>
        <taxon>Bacilli</taxon>
        <taxon>Bacillales</taxon>
        <taxon>Caryophanaceae</taxon>
        <taxon>Jeotgalibacillus</taxon>
    </lineage>
</organism>
<dbReference type="EMBL" id="SORX01000002">
    <property type="protein sequence ID" value="TFE02911.1"/>
    <property type="molecule type" value="Genomic_DNA"/>
</dbReference>
<comment type="similarity">
    <text evidence="1">Belongs to the SMC family. SbcC subfamily.</text>
</comment>
<feature type="coiled-coil region" evidence="4">
    <location>
        <begin position="349"/>
        <end position="379"/>
    </location>
</feature>
<dbReference type="OrthoDB" id="9795626at2"/>
<comment type="caution">
    <text evidence="6">The sequence shown here is derived from an EMBL/GenBank/DDBJ whole genome shotgun (WGS) entry which is preliminary data.</text>
</comment>
<accession>A0A4Y8LN89</accession>
<dbReference type="AlphaFoldDB" id="A0A4Y8LN89"/>
<gene>
    <name evidence="6" type="ORF">E2626_03640</name>
</gene>
<feature type="coiled-coil region" evidence="4">
    <location>
        <begin position="686"/>
        <end position="830"/>
    </location>
</feature>
<feature type="coiled-coil region" evidence="4">
    <location>
        <begin position="258"/>
        <end position="308"/>
    </location>
</feature>
<dbReference type="InterPro" id="IPR027417">
    <property type="entry name" value="P-loop_NTPase"/>
</dbReference>
<dbReference type="SUPFAM" id="SSF52540">
    <property type="entry name" value="P-loop containing nucleoside triphosphate hydrolases"/>
    <property type="match status" value="2"/>
</dbReference>
<evidence type="ECO:0000313" key="6">
    <source>
        <dbReference type="EMBL" id="TFE02911.1"/>
    </source>
</evidence>
<feature type="domain" description="Rad50/SbcC-type AAA" evidence="5">
    <location>
        <begin position="5"/>
        <end position="301"/>
    </location>
</feature>
<dbReference type="InterPro" id="IPR038729">
    <property type="entry name" value="Rad50/SbcC_AAA"/>
</dbReference>
<protein>
    <recommendedName>
        <fullName evidence="3">Nuclease SbcCD subunit C</fullName>
    </recommendedName>
</protein>
<reference evidence="6 7" key="1">
    <citation type="submission" date="2019-03" db="EMBL/GenBank/DDBJ databases">
        <authorList>
            <person name="Yang Y."/>
        </authorList>
    </citation>
    <scope>NUCLEOTIDE SEQUENCE [LARGE SCALE GENOMIC DNA]</scope>
    <source>
        <strain evidence="6 7">ASL-1</strain>
    </source>
</reference>
<evidence type="ECO:0000256" key="3">
    <source>
        <dbReference type="ARBA" id="ARBA00013368"/>
    </source>
</evidence>
<evidence type="ECO:0000313" key="7">
    <source>
        <dbReference type="Proteomes" id="UP000297776"/>
    </source>
</evidence>
<dbReference type="Proteomes" id="UP000297776">
    <property type="component" value="Unassembled WGS sequence"/>
</dbReference>
<sequence length="1036" mass="119545">MRPIKLVMSAFGPYAKTEEIHFDELGSRTMFVISGKTGAGKTTIFDAIAFALYGKTSGEERSAQDLRSDFADEDLLTSVDFTFALKRKIYRINRSPIQVKKKSRGEGYTTVSAKAEFYELIDGEHHLIGATLSESDEHINRLMQLDFHQFKQILMIPQGEFRTLLTSDSTDKERILQKLFHTESYRFFQDYLKSKSKELRDQADGYSKDRERLFSGFDPLDHEELKEALTQGRKNEKEIIIIAKNLVATQKEKSNINKKDITNKRENYKKVLKAIESASYVERAFNELEKTNAELNQLEEQSDIISQAKQTLHMTIEAETIWPYYQDANIKKEDKRVRSQYGIETHGKLIAMKLECAELQKTLESLKDVKEEFKLKEKKQTELLAFKDKTERYHEKSKDLSHHAEIGKAERGKLDQFKKQLTENETLREKLLTKQQSWYENQNRSSEIKIQLNSIHSVIKMFQELDELESTFQFTIKELNNKKGSLSDFKIKLDKEQVRLDQALHEQSAQHALELSRELKDGEACPVCGSPDHPNPAKKGGDIVDSSVFQRNIQLYQSEVIKLESAIEHLNAKLKEVEQNKQKLNSEITASELYDGHDDIHYYLELKTKKNHEHEELIKFLNDKEPSIERKEVEQQSAELKQKTQELEEIVQQKRDAFISIRTQVNQLKEEIPSKYLDTQYLSAEIRELDIKITAYKEKFEHAETAFQQAEKEYSRLSERYKQALEEESKAEVSYENAAKKLEEVIEGSIFSEVSDLVQSKLEKNKKEELDNQISSYEKKVYALNEYAEKLKMDLENVSRPDIKVLNHEKETVEKEIEQLEERTSSLIRYITHHENLLVELEKNMDASSEVEKSYKITGHLSEIANGQNELKLTFERFVLAYYLEDILLVANERLLKMTSGRYELHRKEDRSKGNKQGGLELLVMDHYTGQQRHVKTLSGGEAFKASLALALGLADVVQSYAGGVSLETMFIDEGFGTLDPESLDQAIESLMDIQAGGRLVGVISHVPELKERIDARLEVFSSKGGSSTKFIFESI</sequence>
<dbReference type="RefSeq" id="WP_134379776.1">
    <property type="nucleotide sequence ID" value="NZ_SORX01000002.1"/>
</dbReference>
<evidence type="ECO:0000256" key="1">
    <source>
        <dbReference type="ARBA" id="ARBA00006930"/>
    </source>
</evidence>
<dbReference type="PANTHER" id="PTHR32114:SF2">
    <property type="entry name" value="ABC TRANSPORTER ABCH.3"/>
    <property type="match status" value="1"/>
</dbReference>
<dbReference type="PANTHER" id="PTHR32114">
    <property type="entry name" value="ABC TRANSPORTER ABCH.3"/>
    <property type="match status" value="1"/>
</dbReference>
<evidence type="ECO:0000256" key="2">
    <source>
        <dbReference type="ARBA" id="ARBA00011322"/>
    </source>
</evidence>
<name>A0A4Y8LN89_9BACL</name>
<dbReference type="Pfam" id="PF13558">
    <property type="entry name" value="SbcC_Walker_B"/>
    <property type="match status" value="1"/>
</dbReference>
<dbReference type="GO" id="GO:0016887">
    <property type="term" value="F:ATP hydrolysis activity"/>
    <property type="evidence" value="ECO:0007669"/>
    <property type="project" value="InterPro"/>
</dbReference>
<evidence type="ECO:0000259" key="5">
    <source>
        <dbReference type="Pfam" id="PF13476"/>
    </source>
</evidence>
<proteinExistence type="inferred from homology"/>
<dbReference type="Pfam" id="PF13476">
    <property type="entry name" value="AAA_23"/>
    <property type="match status" value="1"/>
</dbReference>
<dbReference type="Gene3D" id="3.40.50.300">
    <property type="entry name" value="P-loop containing nucleotide triphosphate hydrolases"/>
    <property type="match status" value="2"/>
</dbReference>
<dbReference type="GO" id="GO:0006302">
    <property type="term" value="P:double-strand break repair"/>
    <property type="evidence" value="ECO:0007669"/>
    <property type="project" value="InterPro"/>
</dbReference>
<keyword evidence="7" id="KW-1185">Reference proteome</keyword>